<comment type="caution">
    <text evidence="7">The sequence shown here is derived from an EMBL/GenBank/DDBJ whole genome shotgun (WGS) entry which is preliminary data.</text>
</comment>
<dbReference type="InterPro" id="IPR003439">
    <property type="entry name" value="ABC_transporter-like_ATP-bd"/>
</dbReference>
<name>A0A1V4GLN8_MORLA</name>
<dbReference type="Gene3D" id="3.40.50.300">
    <property type="entry name" value="P-loop containing nucleotide triphosphate hydrolases"/>
    <property type="match status" value="1"/>
</dbReference>
<feature type="domain" description="ABC transporter" evidence="6">
    <location>
        <begin position="11"/>
        <end position="246"/>
    </location>
</feature>
<evidence type="ECO:0000259" key="6">
    <source>
        <dbReference type="PROSITE" id="PS50893"/>
    </source>
</evidence>
<sequence>MTHIHDLTASISVQELSVRYANGHHALFDMNFALTGGTTCALVGVNGSGKSTLFKSIMGLIKPQSGQILLSGLPINTALKQNLVAYVPQAEEVDWQFPVSVYDVVMMGRYGYMNFLRLPKATDRQKVADAMARVDISHLKDRQISELSGGQKKRVFLARSLAQESKIILLDEPFTGVDVKTEKAIMALLDDLRSEGHLILISTHNLGTIPEFCDQVVMINRTVLASGTTKETFTQENLEKVFEGVLRQIRLAGKDLHDDDDSRAVTILADDEVPAVFYGVHDGTPERSHCDETAQASRVGQVNMNQKRAKNDGVQLYNPKTDTTTPSLTPNSNPNPNKDTP</sequence>
<organism evidence="7 8">
    <name type="scientific">Moraxella lacunata</name>
    <dbReference type="NCBI Taxonomy" id="477"/>
    <lineage>
        <taxon>Bacteria</taxon>
        <taxon>Pseudomonadati</taxon>
        <taxon>Pseudomonadota</taxon>
        <taxon>Gammaproteobacteria</taxon>
        <taxon>Moraxellales</taxon>
        <taxon>Moraxellaceae</taxon>
        <taxon>Moraxella</taxon>
    </lineage>
</organism>
<dbReference type="CDD" id="cd03235">
    <property type="entry name" value="ABC_Metallic_Cations"/>
    <property type="match status" value="1"/>
</dbReference>
<reference evidence="8" key="1">
    <citation type="submission" date="2017-03" db="EMBL/GenBank/DDBJ databases">
        <title>Draft genome sequence of Moraxella equi CCUG 4950T type strain.</title>
        <authorList>
            <person name="Salva-Serra F."/>
            <person name="Engstrom-Jakobsson H."/>
            <person name="Thorell K."/>
            <person name="Jaen-Luchoro D."/>
            <person name="Gonzales-Siles L."/>
            <person name="Karlsson R."/>
            <person name="Yazdan S."/>
            <person name="Boulund F."/>
            <person name="Johnning A."/>
            <person name="Engstrand L."/>
            <person name="Kristiansson E."/>
            <person name="Moore E."/>
        </authorList>
    </citation>
    <scope>NUCLEOTIDE SEQUENCE [LARGE SCALE GENOMIC DNA]</scope>
    <source>
        <strain evidence="8">CCUG 4441</strain>
    </source>
</reference>
<dbReference type="PROSITE" id="PS00211">
    <property type="entry name" value="ABC_TRANSPORTER_1"/>
    <property type="match status" value="1"/>
</dbReference>
<dbReference type="Proteomes" id="UP000191025">
    <property type="component" value="Unassembled WGS sequence"/>
</dbReference>
<proteinExistence type="inferred from homology"/>
<dbReference type="PANTHER" id="PTHR42734">
    <property type="entry name" value="METAL TRANSPORT SYSTEM ATP-BINDING PROTEIN TM_0124-RELATED"/>
    <property type="match status" value="1"/>
</dbReference>
<keyword evidence="2" id="KW-0813">Transport</keyword>
<keyword evidence="4" id="KW-0067">ATP-binding</keyword>
<evidence type="ECO:0000256" key="1">
    <source>
        <dbReference type="ARBA" id="ARBA00005417"/>
    </source>
</evidence>
<feature type="region of interest" description="Disordered" evidence="5">
    <location>
        <begin position="309"/>
        <end position="341"/>
    </location>
</feature>
<dbReference type="SUPFAM" id="SSF52540">
    <property type="entry name" value="P-loop containing nucleoside triphosphate hydrolases"/>
    <property type="match status" value="1"/>
</dbReference>
<keyword evidence="3" id="KW-0547">Nucleotide-binding</keyword>
<dbReference type="Pfam" id="PF00005">
    <property type="entry name" value="ABC_tran"/>
    <property type="match status" value="1"/>
</dbReference>
<evidence type="ECO:0000256" key="4">
    <source>
        <dbReference type="ARBA" id="ARBA00022840"/>
    </source>
</evidence>
<comment type="similarity">
    <text evidence="1">Belongs to the ABC transporter superfamily.</text>
</comment>
<dbReference type="InterPro" id="IPR027417">
    <property type="entry name" value="P-loop_NTPase"/>
</dbReference>
<dbReference type="EMBL" id="MXAN01000109">
    <property type="protein sequence ID" value="OPH33515.1"/>
    <property type="molecule type" value="Genomic_DNA"/>
</dbReference>
<evidence type="ECO:0000256" key="2">
    <source>
        <dbReference type="ARBA" id="ARBA00022448"/>
    </source>
</evidence>
<gene>
    <name evidence="7" type="ORF">B5J94_12975</name>
</gene>
<accession>A0A1V4GLN8</accession>
<evidence type="ECO:0000313" key="8">
    <source>
        <dbReference type="Proteomes" id="UP000191025"/>
    </source>
</evidence>
<evidence type="ECO:0000256" key="5">
    <source>
        <dbReference type="SAM" id="MobiDB-lite"/>
    </source>
</evidence>
<dbReference type="GO" id="GO:0005524">
    <property type="term" value="F:ATP binding"/>
    <property type="evidence" value="ECO:0007669"/>
    <property type="project" value="UniProtKB-KW"/>
</dbReference>
<dbReference type="GO" id="GO:0016887">
    <property type="term" value="F:ATP hydrolysis activity"/>
    <property type="evidence" value="ECO:0007669"/>
    <property type="project" value="InterPro"/>
</dbReference>
<dbReference type="InterPro" id="IPR017871">
    <property type="entry name" value="ABC_transporter-like_CS"/>
</dbReference>
<dbReference type="RefSeq" id="WP_079364182.1">
    <property type="nucleotide sequence ID" value="NZ_MXAN01000109.1"/>
</dbReference>
<dbReference type="SMART" id="SM00382">
    <property type="entry name" value="AAA"/>
    <property type="match status" value="1"/>
</dbReference>
<dbReference type="AlphaFoldDB" id="A0A1V4GLN8"/>
<dbReference type="PROSITE" id="PS50893">
    <property type="entry name" value="ABC_TRANSPORTER_2"/>
    <property type="match status" value="1"/>
</dbReference>
<evidence type="ECO:0000256" key="3">
    <source>
        <dbReference type="ARBA" id="ARBA00022741"/>
    </source>
</evidence>
<feature type="compositionally biased region" description="Low complexity" evidence="5">
    <location>
        <begin position="318"/>
        <end position="341"/>
    </location>
</feature>
<dbReference type="InterPro" id="IPR003593">
    <property type="entry name" value="AAA+_ATPase"/>
</dbReference>
<evidence type="ECO:0000313" key="7">
    <source>
        <dbReference type="EMBL" id="OPH33515.1"/>
    </source>
</evidence>
<dbReference type="FunFam" id="3.40.50.300:FF:000134">
    <property type="entry name" value="Iron-enterobactin ABC transporter ATP-binding protein"/>
    <property type="match status" value="1"/>
</dbReference>
<dbReference type="InterPro" id="IPR050153">
    <property type="entry name" value="Metal_Ion_Import_ABC"/>
</dbReference>
<dbReference type="PANTHER" id="PTHR42734:SF5">
    <property type="entry name" value="IRON TRANSPORT SYSTEM ATP-BINDING PROTEIN HI_0361-RELATED"/>
    <property type="match status" value="1"/>
</dbReference>
<protein>
    <submittedName>
        <fullName evidence="7">Iron ABC transporter permease</fullName>
    </submittedName>
</protein>